<sequence>MENAHRNGDVGDIPNFKSMIAAALANVLLNLSTELSAQITNNIRNGAGSSGGGSSVPPTEIHVWIERFNNLKPLAFRSAVTPTEAEDWIIHIEKLFQVLGCADKFKTRLAAFKLEGDALTCWKAYLQTQVGGETFADTCAWATFREIFHKRYFPVSEQQRYEREYGSIYQLETENSVEYMQRFMRLASLVGSVAGDDQRQTRHFKLGLKRWVLDRIVNNEYTDVAQVCAAAHNIELLNESSSSNKRNIDGERIQDKGSGQQDRSVDHRGRDDKGGDQKGQNVRRQESRGRDQKASNRKINNRKSYFFNDQRSWRDGELAQRINRDTRSRDQEQKQDQKRISQCVTCGKYHRGVCNRLTNACFSCGSMDHKIKDCLKHQVNRYNKKARKDKQNQSDDRAIN</sequence>
<feature type="compositionally biased region" description="Basic and acidic residues" evidence="1">
    <location>
        <begin position="263"/>
        <end position="276"/>
    </location>
</feature>
<dbReference type="PANTHER" id="PTHR33223">
    <property type="entry name" value="CCHC-TYPE DOMAIN-CONTAINING PROTEIN"/>
    <property type="match status" value="1"/>
</dbReference>
<accession>A0A2U1QHB3</accession>
<protein>
    <submittedName>
        <fullName evidence="3">Zinc finger, CCHC-type, Retrotransposon gag domain protein</fullName>
    </submittedName>
</protein>
<evidence type="ECO:0000313" key="4">
    <source>
        <dbReference type="Proteomes" id="UP000245207"/>
    </source>
</evidence>
<gene>
    <name evidence="3" type="ORF">CTI12_AA029830</name>
</gene>
<dbReference type="PANTHER" id="PTHR33223:SF6">
    <property type="entry name" value="CCHC-TYPE DOMAIN-CONTAINING PROTEIN"/>
    <property type="match status" value="1"/>
</dbReference>
<reference evidence="3 4" key="1">
    <citation type="journal article" date="2018" name="Mol. Plant">
        <title>The genome of Artemisia annua provides insight into the evolution of Asteraceae family and artemisinin biosynthesis.</title>
        <authorList>
            <person name="Shen Q."/>
            <person name="Zhang L."/>
            <person name="Liao Z."/>
            <person name="Wang S."/>
            <person name="Yan T."/>
            <person name="Shi P."/>
            <person name="Liu M."/>
            <person name="Fu X."/>
            <person name="Pan Q."/>
            <person name="Wang Y."/>
            <person name="Lv Z."/>
            <person name="Lu X."/>
            <person name="Zhang F."/>
            <person name="Jiang W."/>
            <person name="Ma Y."/>
            <person name="Chen M."/>
            <person name="Hao X."/>
            <person name="Li L."/>
            <person name="Tang Y."/>
            <person name="Lv G."/>
            <person name="Zhou Y."/>
            <person name="Sun X."/>
            <person name="Brodelius P.E."/>
            <person name="Rose J.K.C."/>
            <person name="Tang K."/>
        </authorList>
    </citation>
    <scope>NUCLEOTIDE SEQUENCE [LARGE SCALE GENOMIC DNA]</scope>
    <source>
        <strain evidence="4">cv. Huhao1</strain>
        <tissue evidence="3">Leaf</tissue>
    </source>
</reference>
<dbReference type="EMBL" id="PKPP01000125">
    <property type="protein sequence ID" value="PWA97400.1"/>
    <property type="molecule type" value="Genomic_DNA"/>
</dbReference>
<organism evidence="3 4">
    <name type="scientific">Artemisia annua</name>
    <name type="common">Sweet wormwood</name>
    <dbReference type="NCBI Taxonomy" id="35608"/>
    <lineage>
        <taxon>Eukaryota</taxon>
        <taxon>Viridiplantae</taxon>
        <taxon>Streptophyta</taxon>
        <taxon>Embryophyta</taxon>
        <taxon>Tracheophyta</taxon>
        <taxon>Spermatophyta</taxon>
        <taxon>Magnoliopsida</taxon>
        <taxon>eudicotyledons</taxon>
        <taxon>Gunneridae</taxon>
        <taxon>Pentapetalae</taxon>
        <taxon>asterids</taxon>
        <taxon>campanulids</taxon>
        <taxon>Asterales</taxon>
        <taxon>Asteraceae</taxon>
        <taxon>Asteroideae</taxon>
        <taxon>Anthemideae</taxon>
        <taxon>Artemisiinae</taxon>
        <taxon>Artemisia</taxon>
    </lineage>
</organism>
<dbReference type="InterPro" id="IPR005162">
    <property type="entry name" value="Retrotrans_gag_dom"/>
</dbReference>
<dbReference type="Proteomes" id="UP000245207">
    <property type="component" value="Unassembled WGS sequence"/>
</dbReference>
<feature type="domain" description="Retrotransposon gag" evidence="2">
    <location>
        <begin position="108"/>
        <end position="209"/>
    </location>
</feature>
<evidence type="ECO:0000313" key="3">
    <source>
        <dbReference type="EMBL" id="PWA97400.1"/>
    </source>
</evidence>
<evidence type="ECO:0000259" key="2">
    <source>
        <dbReference type="Pfam" id="PF03732"/>
    </source>
</evidence>
<feature type="region of interest" description="Disordered" evidence="1">
    <location>
        <begin position="242"/>
        <end position="341"/>
    </location>
</feature>
<feature type="compositionally biased region" description="Basic and acidic residues" evidence="1">
    <location>
        <begin position="246"/>
        <end position="255"/>
    </location>
</feature>
<evidence type="ECO:0000256" key="1">
    <source>
        <dbReference type="SAM" id="MobiDB-lite"/>
    </source>
</evidence>
<feature type="compositionally biased region" description="Basic and acidic residues" evidence="1">
    <location>
        <begin position="311"/>
        <end position="339"/>
    </location>
</feature>
<feature type="compositionally biased region" description="Basic and acidic residues" evidence="1">
    <location>
        <begin position="283"/>
        <end position="294"/>
    </location>
</feature>
<dbReference type="Pfam" id="PF03732">
    <property type="entry name" value="Retrotrans_gag"/>
    <property type="match status" value="1"/>
</dbReference>
<name>A0A2U1QHB3_ARTAN</name>
<dbReference type="AlphaFoldDB" id="A0A2U1QHB3"/>
<dbReference type="OrthoDB" id="913731at2759"/>
<comment type="caution">
    <text evidence="3">The sequence shown here is derived from an EMBL/GenBank/DDBJ whole genome shotgun (WGS) entry which is preliminary data.</text>
</comment>
<keyword evidence="4" id="KW-1185">Reference proteome</keyword>
<proteinExistence type="predicted"/>